<name>A0ABX7QSB9_9GAMM</name>
<dbReference type="Gene3D" id="3.90.10.10">
    <property type="entry name" value="Cytochrome C3"/>
    <property type="match status" value="1"/>
</dbReference>
<dbReference type="Gene3D" id="1.10.1130.10">
    <property type="entry name" value="Flavocytochrome C3, Chain A"/>
    <property type="match status" value="2"/>
</dbReference>
<feature type="domain" description="Doubled CXXCH motif" evidence="2">
    <location>
        <begin position="187"/>
        <end position="221"/>
    </location>
</feature>
<feature type="domain" description="Doubled CXXCH motif" evidence="2">
    <location>
        <begin position="228"/>
        <end position="265"/>
    </location>
</feature>
<dbReference type="Proteomes" id="UP000662770">
    <property type="component" value="Chromosome"/>
</dbReference>
<dbReference type="PANTHER" id="PTHR35038">
    <property type="entry name" value="DISSIMILATORY SULFITE REDUCTASE SIRA"/>
    <property type="match status" value="1"/>
</dbReference>
<evidence type="ECO:0000259" key="3">
    <source>
        <dbReference type="Pfam" id="PF22678"/>
    </source>
</evidence>
<dbReference type="NCBIfam" id="TIGR03508">
    <property type="entry name" value="decahem_SO"/>
    <property type="match status" value="1"/>
</dbReference>
<sequence length="306" mass="33253">MGIGAVFALISPVIATPWDDLSGEQLEQQLQTKFAEGKYSSKGADSCLMCHQKDAKVMALFDSVHGRLDSSKSPMAGLQCEACHGPLGQHNRGGKEPMIDFGPDSKLSAASQNSVCLGCHKQAETQDWHSSIHNLEQVTCVSCHEIHSAKDAVLDKQQVNQVCSECHREQEADMHKRSSHPLHSSQMTCTDCHNPHGSSNRGALKQVTVNDTCYQCHADKRGPLLWEHAPVSEDCTTCHDPHGSVNEHLLTQKAPQLCQQCHVDDGHSSRVVPEQGVDAFGGGRSCLNCHSQIHGSNHPAGSNFSR</sequence>
<accession>A0ABX7QSB9</accession>
<keyword evidence="5" id="KW-1185">Reference proteome</keyword>
<dbReference type="Pfam" id="PF22678">
    <property type="entry name" value="Cytochrom_c_NrfB-like"/>
    <property type="match status" value="1"/>
</dbReference>
<dbReference type="SUPFAM" id="SSF48695">
    <property type="entry name" value="Multiheme cytochromes"/>
    <property type="match status" value="1"/>
</dbReference>
<evidence type="ECO:0000313" key="5">
    <source>
        <dbReference type="Proteomes" id="UP000662770"/>
    </source>
</evidence>
<dbReference type="RefSeq" id="WP_207355059.1">
    <property type="nucleotide sequence ID" value="NZ_CP071503.1"/>
</dbReference>
<dbReference type="InterPro" id="IPR036280">
    <property type="entry name" value="Multihaem_cyt_sf"/>
</dbReference>
<dbReference type="Pfam" id="PF09699">
    <property type="entry name" value="Paired_CXXCH_1"/>
    <property type="match status" value="2"/>
</dbReference>
<dbReference type="EMBL" id="CP071503">
    <property type="protein sequence ID" value="QSX33851.1"/>
    <property type="molecule type" value="Genomic_DNA"/>
</dbReference>
<evidence type="ECO:0000256" key="1">
    <source>
        <dbReference type="ARBA" id="ARBA00022729"/>
    </source>
</evidence>
<organism evidence="4 5">
    <name type="scientific">Shewanella avicenniae</name>
    <dbReference type="NCBI Taxonomy" id="2814294"/>
    <lineage>
        <taxon>Bacteria</taxon>
        <taxon>Pseudomonadati</taxon>
        <taxon>Pseudomonadota</taxon>
        <taxon>Gammaproteobacteria</taxon>
        <taxon>Alteromonadales</taxon>
        <taxon>Shewanellaceae</taxon>
        <taxon>Shewanella</taxon>
    </lineage>
</organism>
<feature type="domain" description="Cytochrome c-type protein NrfB-like" evidence="3">
    <location>
        <begin position="80"/>
        <end position="154"/>
    </location>
</feature>
<dbReference type="InterPro" id="IPR053875">
    <property type="entry name" value="Cytochrom_c_NrfB-like_dom"/>
</dbReference>
<dbReference type="InterPro" id="IPR010177">
    <property type="entry name" value="Paired_CXXCH_1"/>
</dbReference>
<evidence type="ECO:0000313" key="4">
    <source>
        <dbReference type="EMBL" id="QSX33851.1"/>
    </source>
</evidence>
<dbReference type="NCBIfam" id="TIGR01905">
    <property type="entry name" value="paired_CXXCH_1"/>
    <property type="match status" value="2"/>
</dbReference>
<proteinExistence type="predicted"/>
<dbReference type="InterPro" id="IPR051829">
    <property type="entry name" value="Multiheme_Cytochr_ET"/>
</dbReference>
<protein>
    <submittedName>
        <fullName evidence="4">DmsE family decaheme c-type cytochrome</fullName>
    </submittedName>
</protein>
<gene>
    <name evidence="4" type="ORF">JYB87_00935</name>
</gene>
<keyword evidence="1" id="KW-0732">Signal</keyword>
<dbReference type="PANTHER" id="PTHR35038:SF6">
    <property type="entry name" value="SURFACE LOCALIZED DECAHEME CYTOCHROME C LIPOPROTEIN"/>
    <property type="match status" value="1"/>
</dbReference>
<evidence type="ECO:0000259" key="2">
    <source>
        <dbReference type="Pfam" id="PF09699"/>
    </source>
</evidence>
<reference evidence="4 5" key="1">
    <citation type="submission" date="2021-03" db="EMBL/GenBank/DDBJ databases">
        <title>Novel species identification of genus Shewanella.</title>
        <authorList>
            <person name="Liu G."/>
            <person name="Zhang Q."/>
        </authorList>
    </citation>
    <scope>NUCLEOTIDE SEQUENCE [LARGE SCALE GENOMIC DNA]</scope>
    <source>
        <strain evidence="4 5">FJAT-51800</strain>
    </source>
</reference>
<dbReference type="InterPro" id="IPR020015">
    <property type="entry name" value="Decahaem_cyt-c_DmsE"/>
</dbReference>